<feature type="domain" description="F-box" evidence="3">
    <location>
        <begin position="84"/>
        <end position="129"/>
    </location>
</feature>
<feature type="transmembrane region" description="Helical" evidence="2">
    <location>
        <begin position="429"/>
        <end position="451"/>
    </location>
</feature>
<protein>
    <recommendedName>
        <fullName evidence="3">F-box domain-containing protein</fullName>
    </recommendedName>
</protein>
<dbReference type="EMBL" id="CM010715">
    <property type="protein sequence ID" value="RZC47831.1"/>
    <property type="molecule type" value="Genomic_DNA"/>
</dbReference>
<dbReference type="PANTHER" id="PTHR31672:SF13">
    <property type="entry name" value="F-BOX PROTEIN CPR30-LIKE"/>
    <property type="match status" value="1"/>
</dbReference>
<dbReference type="SUPFAM" id="SSF81383">
    <property type="entry name" value="F-box domain"/>
    <property type="match status" value="1"/>
</dbReference>
<evidence type="ECO:0000313" key="4">
    <source>
        <dbReference type="EMBL" id="RZC47831.1"/>
    </source>
</evidence>
<dbReference type="Proteomes" id="UP000316621">
    <property type="component" value="Chromosome 1"/>
</dbReference>
<dbReference type="InterPro" id="IPR006527">
    <property type="entry name" value="F-box-assoc_dom_typ1"/>
</dbReference>
<evidence type="ECO:0000259" key="3">
    <source>
        <dbReference type="PROSITE" id="PS50181"/>
    </source>
</evidence>
<dbReference type="OMA" id="MVAHIDY"/>
<dbReference type="InterPro" id="IPR036047">
    <property type="entry name" value="F-box-like_dom_sf"/>
</dbReference>
<evidence type="ECO:0000256" key="1">
    <source>
        <dbReference type="SAM" id="MobiDB-lite"/>
    </source>
</evidence>
<dbReference type="Gramene" id="RZC47831">
    <property type="protein sequence ID" value="RZC47831"/>
    <property type="gene ID" value="C5167_040783"/>
</dbReference>
<evidence type="ECO:0000313" key="5">
    <source>
        <dbReference type="Proteomes" id="UP000316621"/>
    </source>
</evidence>
<dbReference type="AlphaFoldDB" id="A0A4Y7IJE7"/>
<keyword evidence="2" id="KW-0812">Transmembrane</keyword>
<dbReference type="CDD" id="cd22157">
    <property type="entry name" value="F-box_AtFBW1-like"/>
    <property type="match status" value="1"/>
</dbReference>
<name>A0A4Y7IJE7_PAPSO</name>
<feature type="transmembrane region" description="Helical" evidence="2">
    <location>
        <begin position="336"/>
        <end position="355"/>
    </location>
</feature>
<dbReference type="PROSITE" id="PS50181">
    <property type="entry name" value="FBOX"/>
    <property type="match status" value="1"/>
</dbReference>
<sequence>MGTRKLVNRNRNRDNTRSSSSTPDFVLTWGKRKRVRAKSTSSSQPPPSRGQTEPIKSSSFVLQWGRKKRLRCRKVATATEHVTAAILSFIPDDIILDILTRLPVKSLLRFRCVCKFWYELLKTSNFAELHLNLSLKYGYDGIVYNHVGKISCVDYDSLVSSTTLASTLSNMVAHIDYPLEHRMERILGTCNGLVCYLTSQKDIIIWNPCTKDYKQIPTPPEIINTKSRGIHVLYKYGFGYDLKTEDYKVARIANIRDKYSEIAVYSLKLNLWKMYGDIPVRSPYEDLVLFEGIFHWVELPPSGSQRPRMIFSFDTGSQILNRIPLPQHFSDKFNMIHVRLLGGCLYLIGSLYMTCSEAWMMRDYGVHESWTKMFSIDNTKYTGLTHLDIRQYYRNGLILVHEAHFYTYLYNLNHDEAIKLKVVDGAKDLVVISVPSLVHVLLCNLLVLSMLESEL</sequence>
<keyword evidence="2" id="KW-0472">Membrane</keyword>
<dbReference type="Pfam" id="PF00646">
    <property type="entry name" value="F-box"/>
    <property type="match status" value="1"/>
</dbReference>
<dbReference type="Gene3D" id="1.20.1280.50">
    <property type="match status" value="1"/>
</dbReference>
<dbReference type="Pfam" id="PF07734">
    <property type="entry name" value="FBA_1"/>
    <property type="match status" value="1"/>
</dbReference>
<dbReference type="SMART" id="SM00256">
    <property type="entry name" value="FBOX"/>
    <property type="match status" value="1"/>
</dbReference>
<organism evidence="4 5">
    <name type="scientific">Papaver somniferum</name>
    <name type="common">Opium poppy</name>
    <dbReference type="NCBI Taxonomy" id="3469"/>
    <lineage>
        <taxon>Eukaryota</taxon>
        <taxon>Viridiplantae</taxon>
        <taxon>Streptophyta</taxon>
        <taxon>Embryophyta</taxon>
        <taxon>Tracheophyta</taxon>
        <taxon>Spermatophyta</taxon>
        <taxon>Magnoliopsida</taxon>
        <taxon>Ranunculales</taxon>
        <taxon>Papaveraceae</taxon>
        <taxon>Papaveroideae</taxon>
        <taxon>Papaver</taxon>
    </lineage>
</organism>
<reference evidence="4 5" key="1">
    <citation type="journal article" date="2018" name="Science">
        <title>The opium poppy genome and morphinan production.</title>
        <authorList>
            <person name="Guo L."/>
            <person name="Winzer T."/>
            <person name="Yang X."/>
            <person name="Li Y."/>
            <person name="Ning Z."/>
            <person name="He Z."/>
            <person name="Teodor R."/>
            <person name="Lu Y."/>
            <person name="Bowser T.A."/>
            <person name="Graham I.A."/>
            <person name="Ye K."/>
        </authorList>
    </citation>
    <scope>NUCLEOTIDE SEQUENCE [LARGE SCALE GENOMIC DNA]</scope>
    <source>
        <strain evidence="5">cv. HN1</strain>
        <tissue evidence="4">Leaves</tissue>
    </source>
</reference>
<feature type="region of interest" description="Disordered" evidence="1">
    <location>
        <begin position="1"/>
        <end position="55"/>
    </location>
</feature>
<evidence type="ECO:0000256" key="2">
    <source>
        <dbReference type="SAM" id="Phobius"/>
    </source>
</evidence>
<dbReference type="InterPro" id="IPR050796">
    <property type="entry name" value="SCF_F-box_component"/>
</dbReference>
<feature type="compositionally biased region" description="Polar residues" evidence="1">
    <location>
        <begin position="38"/>
        <end position="55"/>
    </location>
</feature>
<proteinExistence type="predicted"/>
<gene>
    <name evidence="4" type="ORF">C5167_040783</name>
</gene>
<accession>A0A4Y7IJE7</accession>
<feature type="compositionally biased region" description="Basic residues" evidence="1">
    <location>
        <begin position="1"/>
        <end position="10"/>
    </location>
</feature>
<keyword evidence="2" id="KW-1133">Transmembrane helix</keyword>
<dbReference type="PANTHER" id="PTHR31672">
    <property type="entry name" value="BNACNNG10540D PROTEIN"/>
    <property type="match status" value="1"/>
</dbReference>
<dbReference type="NCBIfam" id="TIGR01640">
    <property type="entry name" value="F_box_assoc_1"/>
    <property type="match status" value="1"/>
</dbReference>
<dbReference type="InterPro" id="IPR017451">
    <property type="entry name" value="F-box-assoc_interact_dom"/>
</dbReference>
<dbReference type="InterPro" id="IPR001810">
    <property type="entry name" value="F-box_dom"/>
</dbReference>
<keyword evidence="5" id="KW-1185">Reference proteome</keyword>